<name>A0A2M9BTG8_9BACT</name>
<proteinExistence type="predicted"/>
<comment type="caution">
    <text evidence="3">The sequence shown here is derived from an EMBL/GenBank/DDBJ whole genome shotgun (WGS) entry which is preliminary data.</text>
</comment>
<evidence type="ECO:0000259" key="2">
    <source>
        <dbReference type="Pfam" id="PF13590"/>
    </source>
</evidence>
<feature type="signal peptide" evidence="1">
    <location>
        <begin position="1"/>
        <end position="22"/>
    </location>
</feature>
<dbReference type="EMBL" id="PGFA01000001">
    <property type="protein sequence ID" value="PJJ61237.1"/>
    <property type="molecule type" value="Genomic_DNA"/>
</dbReference>
<evidence type="ECO:0000313" key="3">
    <source>
        <dbReference type="EMBL" id="PJJ61237.1"/>
    </source>
</evidence>
<reference evidence="3 4" key="1">
    <citation type="submission" date="2017-11" db="EMBL/GenBank/DDBJ databases">
        <title>Genomic Encyclopedia of Archaeal and Bacterial Type Strains, Phase II (KMG-II): From Individual Species to Whole Genera.</title>
        <authorList>
            <person name="Goeker M."/>
        </authorList>
    </citation>
    <scope>NUCLEOTIDE SEQUENCE [LARGE SCALE GENOMIC DNA]</scope>
    <source>
        <strain evidence="3 4">DSM 11115</strain>
    </source>
</reference>
<evidence type="ECO:0000256" key="1">
    <source>
        <dbReference type="SAM" id="SignalP"/>
    </source>
</evidence>
<keyword evidence="4" id="KW-1185">Reference proteome</keyword>
<keyword evidence="1" id="KW-0732">Signal</keyword>
<sequence>MKAFVIVSLLLLGVAACSPVRVESTSQTPSVDFTAYKTYNFLDVTARNEAAFAGGSGLGIDHLKQAVAREMERRGYQRADSPDLWVNIGVVSEQKTQTRETTIRDAPRYIGQRRYHWESEQVPVREYTEGTATVDVVDAARNERIWQGVAASAIGKDASKLVERINEGIAAMFAQYPVLPR</sequence>
<dbReference type="Gene3D" id="3.30.160.670">
    <property type="match status" value="1"/>
</dbReference>
<dbReference type="InterPro" id="IPR025411">
    <property type="entry name" value="DUF4136"/>
</dbReference>
<feature type="chain" id="PRO_5014631095" evidence="1">
    <location>
        <begin position="23"/>
        <end position="181"/>
    </location>
</feature>
<accession>A0A2M9BTG8</accession>
<evidence type="ECO:0000313" key="4">
    <source>
        <dbReference type="Proteomes" id="UP000228535"/>
    </source>
</evidence>
<dbReference type="PROSITE" id="PS51257">
    <property type="entry name" value="PROKAR_LIPOPROTEIN"/>
    <property type="match status" value="1"/>
</dbReference>
<dbReference type="OrthoDB" id="118896at2"/>
<protein>
    <submittedName>
        <fullName evidence="3">Uncharacterized protein DUF4136</fullName>
    </submittedName>
</protein>
<feature type="domain" description="DUF4136" evidence="2">
    <location>
        <begin position="24"/>
        <end position="177"/>
    </location>
</feature>
<organism evidence="3 4">
    <name type="scientific">Hymenobacter chitinivorans DSM 11115</name>
    <dbReference type="NCBI Taxonomy" id="1121954"/>
    <lineage>
        <taxon>Bacteria</taxon>
        <taxon>Pseudomonadati</taxon>
        <taxon>Bacteroidota</taxon>
        <taxon>Cytophagia</taxon>
        <taxon>Cytophagales</taxon>
        <taxon>Hymenobacteraceae</taxon>
        <taxon>Hymenobacter</taxon>
    </lineage>
</organism>
<gene>
    <name evidence="3" type="ORF">CLV45_2675</name>
</gene>
<dbReference type="AlphaFoldDB" id="A0A2M9BTG8"/>
<dbReference type="RefSeq" id="WP_100336848.1">
    <property type="nucleotide sequence ID" value="NZ_PGFA01000001.1"/>
</dbReference>
<dbReference type="Proteomes" id="UP000228535">
    <property type="component" value="Unassembled WGS sequence"/>
</dbReference>
<dbReference type="Pfam" id="PF13590">
    <property type="entry name" value="DUF4136"/>
    <property type="match status" value="1"/>
</dbReference>